<protein>
    <submittedName>
        <fullName evidence="1">Preprotein translocase SecA</fullName>
    </submittedName>
</protein>
<dbReference type="EMBL" id="BONC01000034">
    <property type="protein sequence ID" value="GIF58502.1"/>
    <property type="molecule type" value="Genomic_DNA"/>
</dbReference>
<dbReference type="Gene3D" id="1.25.40.10">
    <property type="entry name" value="Tetratricopeptide repeat domain"/>
    <property type="match status" value="1"/>
</dbReference>
<dbReference type="SUPFAM" id="SSF48452">
    <property type="entry name" value="TPR-like"/>
    <property type="match status" value="1"/>
</dbReference>
<evidence type="ECO:0000313" key="1">
    <source>
        <dbReference type="EMBL" id="GIF58502.1"/>
    </source>
</evidence>
<dbReference type="Gene3D" id="3.10.450.50">
    <property type="match status" value="1"/>
</dbReference>
<organism evidence="1 2">
    <name type="scientific">Asanoa iriomotensis</name>
    <dbReference type="NCBI Taxonomy" id="234613"/>
    <lineage>
        <taxon>Bacteria</taxon>
        <taxon>Bacillati</taxon>
        <taxon>Actinomycetota</taxon>
        <taxon>Actinomycetes</taxon>
        <taxon>Micromonosporales</taxon>
        <taxon>Micromonosporaceae</taxon>
        <taxon>Asanoa</taxon>
    </lineage>
</organism>
<sequence>MTIASTLSVDELDAIAEGAAERGEPAAGAAELVAIVDGGRLADPRDDVVALGMAAELLFNADDPAGSLDLTDRAIDAHRRHGTAADFAQLFRARLLFELDRADEAMAELTPLRPLLTTDPDAAAEIAEALLAGGRGETAHEWLSVAVDEARAALPETDDLDDAGELATVIVYALITQRHAVRHELGLPHDALDEMAEELEAAAEEEHQAELTAALSGPFLFLPAAEFARLAERRPDLAESCGPTWEAHRADIEHILATVAETGITGARGIVRGTADELVQLSERRGDDPVDDVLDDYADELDGRGLNVPWPPARNDVCWCGSEVKYKKCCLPRSR</sequence>
<name>A0ABQ4C6U2_9ACTN</name>
<dbReference type="RefSeq" id="WP_203705097.1">
    <property type="nucleotide sequence ID" value="NZ_BAAALU010000003.1"/>
</dbReference>
<gene>
    <name evidence="1" type="ORF">Air01nite_45970</name>
</gene>
<dbReference type="SUPFAM" id="SSF103642">
    <property type="entry name" value="Sec-C motif"/>
    <property type="match status" value="1"/>
</dbReference>
<dbReference type="Proteomes" id="UP000624325">
    <property type="component" value="Unassembled WGS sequence"/>
</dbReference>
<reference evidence="1 2" key="1">
    <citation type="submission" date="2021-01" db="EMBL/GenBank/DDBJ databases">
        <title>Whole genome shotgun sequence of Asanoa iriomotensis NBRC 100142.</title>
        <authorList>
            <person name="Komaki H."/>
            <person name="Tamura T."/>
        </authorList>
    </citation>
    <scope>NUCLEOTIDE SEQUENCE [LARGE SCALE GENOMIC DNA]</scope>
    <source>
        <strain evidence="1 2">NBRC 100142</strain>
    </source>
</reference>
<evidence type="ECO:0000313" key="2">
    <source>
        <dbReference type="Proteomes" id="UP000624325"/>
    </source>
</evidence>
<comment type="caution">
    <text evidence="1">The sequence shown here is derived from an EMBL/GenBank/DDBJ whole genome shotgun (WGS) entry which is preliminary data.</text>
</comment>
<proteinExistence type="predicted"/>
<dbReference type="InterPro" id="IPR011990">
    <property type="entry name" value="TPR-like_helical_dom_sf"/>
</dbReference>
<dbReference type="InterPro" id="IPR004027">
    <property type="entry name" value="SEC_C_motif"/>
</dbReference>
<keyword evidence="2" id="KW-1185">Reference proteome</keyword>
<dbReference type="Pfam" id="PF02810">
    <property type="entry name" value="SEC-C"/>
    <property type="match status" value="1"/>
</dbReference>
<accession>A0ABQ4C6U2</accession>